<evidence type="ECO:0000256" key="3">
    <source>
        <dbReference type="ARBA" id="ARBA00022692"/>
    </source>
</evidence>
<dbReference type="GO" id="GO:0055085">
    <property type="term" value="P:transmembrane transport"/>
    <property type="evidence" value="ECO:0007669"/>
    <property type="project" value="InterPro"/>
</dbReference>
<reference evidence="9" key="1">
    <citation type="journal article" date="2022" name="Proc. Natl. Acad. Sci. U.S.A.">
        <title>Life cycle and functional genomics of the unicellular red alga Galdieria for elucidating algal and plant evolution and industrial use.</title>
        <authorList>
            <person name="Hirooka S."/>
            <person name="Itabashi T."/>
            <person name="Ichinose T.M."/>
            <person name="Onuma R."/>
            <person name="Fujiwara T."/>
            <person name="Yamashita S."/>
            <person name="Jong L.W."/>
            <person name="Tomita R."/>
            <person name="Iwane A.H."/>
            <person name="Miyagishima S.Y."/>
        </authorList>
    </citation>
    <scope>NUCLEOTIDE SEQUENCE</scope>
    <source>
        <strain evidence="9">NBRC 102759</strain>
    </source>
</reference>
<dbReference type="InterPro" id="IPR002067">
    <property type="entry name" value="MCP"/>
</dbReference>
<sequence>MCTEQLRDLSLAAVATTIAKTLVAPIDRAKILLQVQPLTPLPTYARYRTGLEALKRIPKEQGFWAYWRGNGINLLRTVPGSGFKLFLYEYFKCQVFLTKERSYDGFDLILRKVGSGVLAGTSGVLVFYPLDLLRTRFAADVSRQWMSREYSSILDCMKRILRTQGFLGLYSGVGISVFGVMPYIATAFITYDLLKTFVPEEDKVWMHIHISKLSLSAATGVIAQTITYPFDTVRRRMQMNSRSGLKKYNNILDCILSMWRNEGFRSFYRGTMINMMKTIPGISIQIYAYDLLKEYAQQD</sequence>
<dbReference type="SUPFAM" id="SSF103506">
    <property type="entry name" value="Mitochondrial carrier"/>
    <property type="match status" value="1"/>
</dbReference>
<keyword evidence="5 6" id="KW-0472">Membrane</keyword>
<feature type="repeat" description="Solcar" evidence="6">
    <location>
        <begin position="211"/>
        <end position="295"/>
    </location>
</feature>
<reference evidence="9" key="2">
    <citation type="submission" date="2022-01" db="EMBL/GenBank/DDBJ databases">
        <authorList>
            <person name="Hirooka S."/>
            <person name="Miyagishima S.Y."/>
        </authorList>
    </citation>
    <scope>NUCLEOTIDE SEQUENCE</scope>
    <source>
        <strain evidence="9">NBRC 102759</strain>
    </source>
</reference>
<evidence type="ECO:0008006" key="11">
    <source>
        <dbReference type="Google" id="ProtNLM"/>
    </source>
</evidence>
<evidence type="ECO:0000256" key="7">
    <source>
        <dbReference type="RuleBase" id="RU000488"/>
    </source>
</evidence>
<comment type="similarity">
    <text evidence="7">Belongs to the mitochondrial carrier (TC 2.A.29) family.</text>
</comment>
<dbReference type="Gene3D" id="1.50.40.10">
    <property type="entry name" value="Mitochondrial carrier domain"/>
    <property type="match status" value="1"/>
</dbReference>
<evidence type="ECO:0000256" key="6">
    <source>
        <dbReference type="PROSITE-ProRule" id="PRU00282"/>
    </source>
</evidence>
<dbReference type="PRINTS" id="PR00926">
    <property type="entry name" value="MITOCARRIER"/>
</dbReference>
<dbReference type="AlphaFoldDB" id="A0A9C7PXQ0"/>
<evidence type="ECO:0000313" key="9">
    <source>
        <dbReference type="EMBL" id="GJQ11807.1"/>
    </source>
</evidence>
<organism evidence="9 10">
    <name type="scientific">Galdieria partita</name>
    <dbReference type="NCBI Taxonomy" id="83374"/>
    <lineage>
        <taxon>Eukaryota</taxon>
        <taxon>Rhodophyta</taxon>
        <taxon>Bangiophyceae</taxon>
        <taxon>Galdieriales</taxon>
        <taxon>Galdieriaceae</taxon>
        <taxon>Galdieria</taxon>
    </lineage>
</organism>
<comment type="subcellular location">
    <subcellularLocation>
        <location evidence="1">Membrane</location>
        <topology evidence="1">Multi-pass membrane protein</topology>
    </subcellularLocation>
</comment>
<gene>
    <name evidence="9" type="ORF">GpartN1_g3598.t1</name>
</gene>
<proteinExistence type="inferred from homology"/>
<protein>
    <recommendedName>
        <fullName evidence="11">ADP,ATP carrier protein</fullName>
    </recommendedName>
</protein>
<accession>A0A9C7PXQ0</accession>
<name>A0A9C7PXQ0_9RHOD</name>
<evidence type="ECO:0000256" key="2">
    <source>
        <dbReference type="ARBA" id="ARBA00022448"/>
    </source>
</evidence>
<feature type="transmembrane region" description="Helical" evidence="8">
    <location>
        <begin position="167"/>
        <end position="189"/>
    </location>
</feature>
<dbReference type="OrthoDB" id="270584at2759"/>
<keyword evidence="8" id="KW-1133">Transmembrane helix</keyword>
<dbReference type="GO" id="GO:0016020">
    <property type="term" value="C:membrane"/>
    <property type="evidence" value="ECO:0007669"/>
    <property type="project" value="UniProtKB-SubCell"/>
</dbReference>
<dbReference type="Pfam" id="PF00153">
    <property type="entry name" value="Mito_carr"/>
    <property type="match status" value="3"/>
</dbReference>
<evidence type="ECO:0000256" key="1">
    <source>
        <dbReference type="ARBA" id="ARBA00004141"/>
    </source>
</evidence>
<evidence type="ECO:0000256" key="5">
    <source>
        <dbReference type="ARBA" id="ARBA00023136"/>
    </source>
</evidence>
<evidence type="ECO:0000256" key="4">
    <source>
        <dbReference type="ARBA" id="ARBA00022737"/>
    </source>
</evidence>
<feature type="transmembrane region" description="Helical" evidence="8">
    <location>
        <begin position="209"/>
        <end position="230"/>
    </location>
</feature>
<dbReference type="InterPro" id="IPR023395">
    <property type="entry name" value="MCP_dom_sf"/>
</dbReference>
<dbReference type="PANTHER" id="PTHR24089">
    <property type="entry name" value="SOLUTE CARRIER FAMILY 25"/>
    <property type="match status" value="1"/>
</dbReference>
<keyword evidence="3 6" id="KW-0812">Transmembrane</keyword>
<dbReference type="PROSITE" id="PS50920">
    <property type="entry name" value="SOLCAR"/>
    <property type="match status" value="3"/>
</dbReference>
<keyword evidence="4" id="KW-0677">Repeat</keyword>
<evidence type="ECO:0000313" key="10">
    <source>
        <dbReference type="Proteomes" id="UP001061958"/>
    </source>
</evidence>
<keyword evidence="10" id="KW-1185">Reference proteome</keyword>
<feature type="repeat" description="Solcar" evidence="6">
    <location>
        <begin position="3"/>
        <end position="94"/>
    </location>
</feature>
<dbReference type="InterPro" id="IPR018108">
    <property type="entry name" value="MCP_transmembrane"/>
</dbReference>
<dbReference type="Proteomes" id="UP001061958">
    <property type="component" value="Unassembled WGS sequence"/>
</dbReference>
<feature type="repeat" description="Solcar" evidence="6">
    <location>
        <begin position="107"/>
        <end position="197"/>
    </location>
</feature>
<evidence type="ECO:0000256" key="8">
    <source>
        <dbReference type="SAM" id="Phobius"/>
    </source>
</evidence>
<keyword evidence="2 7" id="KW-0813">Transport</keyword>
<dbReference type="EMBL" id="BQMJ01000027">
    <property type="protein sequence ID" value="GJQ11807.1"/>
    <property type="molecule type" value="Genomic_DNA"/>
</dbReference>
<comment type="caution">
    <text evidence="9">The sequence shown here is derived from an EMBL/GenBank/DDBJ whole genome shotgun (WGS) entry which is preliminary data.</text>
</comment>